<dbReference type="RefSeq" id="WP_040177028.1">
    <property type="nucleotide sequence ID" value="NZ_BJJW01000023.1"/>
</dbReference>
<evidence type="ECO:0008006" key="4">
    <source>
        <dbReference type="Google" id="ProtNLM"/>
    </source>
</evidence>
<keyword evidence="1" id="KW-0812">Transmembrane</keyword>
<protein>
    <recommendedName>
        <fullName evidence="4">Holin</fullName>
    </recommendedName>
</protein>
<feature type="transmembrane region" description="Helical" evidence="1">
    <location>
        <begin position="65"/>
        <end position="84"/>
    </location>
</feature>
<feature type="transmembrane region" description="Helical" evidence="1">
    <location>
        <begin position="38"/>
        <end position="59"/>
    </location>
</feature>
<comment type="caution">
    <text evidence="2">The sequence shown here is derived from an EMBL/GenBank/DDBJ whole genome shotgun (WGS) entry which is preliminary data.</text>
</comment>
<evidence type="ECO:0000256" key="1">
    <source>
        <dbReference type="SAM" id="Phobius"/>
    </source>
</evidence>
<reference evidence="2 3" key="1">
    <citation type="submission" date="2019-04" db="EMBL/GenBank/DDBJ databases">
        <title>A pseudo-fructophilic Leuconostoc citreum strain F192-5 isolated from peel of satsuma mandarin: the first report for isolation and characterization of strain-dependent fructophilic-like characteristics.</title>
        <authorList>
            <person name="Maeno S."/>
            <person name="Tanizawa Y."/>
            <person name="Kajikawa A."/>
            <person name="Kanesaki Y."/>
            <person name="Kubota E."/>
            <person name="Arita M."/>
            <person name="Leon D."/>
            <person name="Endo A."/>
        </authorList>
    </citation>
    <scope>NUCLEOTIDE SEQUENCE [LARGE SCALE GENOMIC DNA]</scope>
    <source>
        <strain evidence="2 3">F192-5</strain>
    </source>
</reference>
<proteinExistence type="predicted"/>
<evidence type="ECO:0000313" key="3">
    <source>
        <dbReference type="Proteomes" id="UP000323274"/>
    </source>
</evidence>
<dbReference type="Pfam" id="PF06946">
    <property type="entry name" value="Phage_holin_5_1"/>
    <property type="match status" value="1"/>
</dbReference>
<dbReference type="AlphaFoldDB" id="A0A5A5U4D6"/>
<sequence length="97" mass="10562">MDLITFFNSMTATVYGFITIITWVAVQAVKQTEINNKWLPLVSILIGTLVGFLAAMYIYSTDVGLGAAFGFISGFAATGLNEVLNHYAFSPMKEEGK</sequence>
<organism evidence="2 3">
    <name type="scientific">Leuconostoc citreum</name>
    <dbReference type="NCBI Taxonomy" id="33964"/>
    <lineage>
        <taxon>Bacteria</taxon>
        <taxon>Bacillati</taxon>
        <taxon>Bacillota</taxon>
        <taxon>Bacilli</taxon>
        <taxon>Lactobacillales</taxon>
        <taxon>Lactobacillaceae</taxon>
        <taxon>Leuconostoc</taxon>
    </lineage>
</organism>
<gene>
    <name evidence="2" type="ORF">LCIT_19450</name>
</gene>
<keyword evidence="1" id="KW-1133">Transmembrane helix</keyword>
<dbReference type="InterPro" id="IPR009708">
    <property type="entry name" value="Phage_A118_holin/antiholin"/>
</dbReference>
<dbReference type="Proteomes" id="UP000323274">
    <property type="component" value="Unassembled WGS sequence"/>
</dbReference>
<feature type="transmembrane region" description="Helical" evidence="1">
    <location>
        <begin position="6"/>
        <end position="26"/>
    </location>
</feature>
<accession>A0A5A5U4D6</accession>
<evidence type="ECO:0000313" key="2">
    <source>
        <dbReference type="EMBL" id="GDZ84703.1"/>
    </source>
</evidence>
<dbReference type="EMBL" id="BJJW01000023">
    <property type="protein sequence ID" value="GDZ84703.1"/>
    <property type="molecule type" value="Genomic_DNA"/>
</dbReference>
<name>A0A5A5U4D6_LEUCI</name>
<keyword evidence="1" id="KW-0472">Membrane</keyword>